<keyword evidence="2" id="KW-1185">Reference proteome</keyword>
<organism evidence="1 2">
    <name type="scientific">Candidatus Clostridium radicumherbarum</name>
    <dbReference type="NCBI Taxonomy" id="3381662"/>
    <lineage>
        <taxon>Bacteria</taxon>
        <taxon>Bacillati</taxon>
        <taxon>Bacillota</taxon>
        <taxon>Clostridia</taxon>
        <taxon>Eubacteriales</taxon>
        <taxon>Clostridiaceae</taxon>
        <taxon>Clostridium</taxon>
    </lineage>
</organism>
<protein>
    <submittedName>
        <fullName evidence="1">Uncharacterized protein</fullName>
    </submittedName>
</protein>
<accession>A0ABW8TRW4</accession>
<reference evidence="1 2" key="1">
    <citation type="submission" date="2024-11" db="EMBL/GenBank/DDBJ databases">
        <authorList>
            <person name="Heng Y.C."/>
            <person name="Lim A.C.H."/>
            <person name="Lee J.K.Y."/>
            <person name="Kittelmann S."/>
        </authorList>
    </citation>
    <scope>NUCLEOTIDE SEQUENCE [LARGE SCALE GENOMIC DNA]</scope>
    <source>
        <strain evidence="1 2">WILCCON 0202</strain>
    </source>
</reference>
<evidence type="ECO:0000313" key="2">
    <source>
        <dbReference type="Proteomes" id="UP001623661"/>
    </source>
</evidence>
<name>A0ABW8TRW4_9CLOT</name>
<dbReference type="EMBL" id="JBJHZY010000001">
    <property type="protein sequence ID" value="MFL0266822.1"/>
    <property type="molecule type" value="Genomic_DNA"/>
</dbReference>
<evidence type="ECO:0000313" key="1">
    <source>
        <dbReference type="EMBL" id="MFL0266822.1"/>
    </source>
</evidence>
<dbReference type="RefSeq" id="WP_406763443.1">
    <property type="nucleotide sequence ID" value="NZ_JBJHZY010000001.1"/>
</dbReference>
<gene>
    <name evidence="1" type="ORF">ACJDUH_01815</name>
</gene>
<proteinExistence type="predicted"/>
<comment type="caution">
    <text evidence="1">The sequence shown here is derived from an EMBL/GenBank/DDBJ whole genome shotgun (WGS) entry which is preliminary data.</text>
</comment>
<dbReference type="Proteomes" id="UP001623661">
    <property type="component" value="Unassembled WGS sequence"/>
</dbReference>
<sequence length="78" mass="9291">MPLGLEELKKKYNEVLAREKKAEEFFDDPKVSMESKEKWRPKFYEIVMELSGMMKEFRELSGEEMSESEVLKGFVIIH</sequence>